<evidence type="ECO:0000256" key="1">
    <source>
        <dbReference type="SAM" id="MobiDB-lite"/>
    </source>
</evidence>
<evidence type="ECO:0000313" key="2">
    <source>
        <dbReference type="EMBL" id="KAJ1126961.1"/>
    </source>
</evidence>
<dbReference type="Proteomes" id="UP001066276">
    <property type="component" value="Chromosome 7"/>
</dbReference>
<dbReference type="AlphaFoldDB" id="A0AAV7PFJ3"/>
<organism evidence="2 3">
    <name type="scientific">Pleurodeles waltl</name>
    <name type="common">Iberian ribbed newt</name>
    <dbReference type="NCBI Taxonomy" id="8319"/>
    <lineage>
        <taxon>Eukaryota</taxon>
        <taxon>Metazoa</taxon>
        <taxon>Chordata</taxon>
        <taxon>Craniata</taxon>
        <taxon>Vertebrata</taxon>
        <taxon>Euteleostomi</taxon>
        <taxon>Amphibia</taxon>
        <taxon>Batrachia</taxon>
        <taxon>Caudata</taxon>
        <taxon>Salamandroidea</taxon>
        <taxon>Salamandridae</taxon>
        <taxon>Pleurodelinae</taxon>
        <taxon>Pleurodeles</taxon>
    </lineage>
</organism>
<proteinExistence type="predicted"/>
<sequence>MRKCMRRRLDPKKLAETVQSLAKGPGARVPNSKPLAHSREHCGPQQRGTARTLQPLYCATPPPSELIRQWRPLTASCVCFAVVHSQLVPL</sequence>
<gene>
    <name evidence="2" type="ORF">NDU88_005367</name>
</gene>
<comment type="caution">
    <text evidence="2">The sequence shown here is derived from an EMBL/GenBank/DDBJ whole genome shotgun (WGS) entry which is preliminary data.</text>
</comment>
<dbReference type="EMBL" id="JANPWB010000011">
    <property type="protein sequence ID" value="KAJ1126961.1"/>
    <property type="molecule type" value="Genomic_DNA"/>
</dbReference>
<feature type="region of interest" description="Disordered" evidence="1">
    <location>
        <begin position="15"/>
        <end position="48"/>
    </location>
</feature>
<accession>A0AAV7PFJ3</accession>
<reference evidence="2" key="1">
    <citation type="journal article" date="2022" name="bioRxiv">
        <title>Sequencing and chromosome-scale assembly of the giantPleurodeles waltlgenome.</title>
        <authorList>
            <person name="Brown T."/>
            <person name="Elewa A."/>
            <person name="Iarovenko S."/>
            <person name="Subramanian E."/>
            <person name="Araus A.J."/>
            <person name="Petzold A."/>
            <person name="Susuki M."/>
            <person name="Suzuki K.-i.T."/>
            <person name="Hayashi T."/>
            <person name="Toyoda A."/>
            <person name="Oliveira C."/>
            <person name="Osipova E."/>
            <person name="Leigh N.D."/>
            <person name="Simon A."/>
            <person name="Yun M.H."/>
        </authorList>
    </citation>
    <scope>NUCLEOTIDE SEQUENCE</scope>
    <source>
        <strain evidence="2">20211129_DDA</strain>
        <tissue evidence="2">Liver</tissue>
    </source>
</reference>
<protein>
    <submittedName>
        <fullName evidence="2">Uncharacterized protein</fullName>
    </submittedName>
</protein>
<keyword evidence="3" id="KW-1185">Reference proteome</keyword>
<evidence type="ECO:0000313" key="3">
    <source>
        <dbReference type="Proteomes" id="UP001066276"/>
    </source>
</evidence>
<name>A0AAV7PFJ3_PLEWA</name>